<evidence type="ECO:0000313" key="1">
    <source>
        <dbReference type="EMBL" id="KKM65264.1"/>
    </source>
</evidence>
<accession>A0A0F9J6B2</accession>
<protein>
    <submittedName>
        <fullName evidence="1">Uncharacterized protein</fullName>
    </submittedName>
</protein>
<comment type="caution">
    <text evidence="1">The sequence shown here is derived from an EMBL/GenBank/DDBJ whole genome shotgun (WGS) entry which is preliminary data.</text>
</comment>
<dbReference type="AlphaFoldDB" id="A0A0F9J6B2"/>
<organism evidence="1">
    <name type="scientific">marine sediment metagenome</name>
    <dbReference type="NCBI Taxonomy" id="412755"/>
    <lineage>
        <taxon>unclassified sequences</taxon>
        <taxon>metagenomes</taxon>
        <taxon>ecological metagenomes</taxon>
    </lineage>
</organism>
<reference evidence="1" key="1">
    <citation type="journal article" date="2015" name="Nature">
        <title>Complex archaea that bridge the gap between prokaryotes and eukaryotes.</title>
        <authorList>
            <person name="Spang A."/>
            <person name="Saw J.H."/>
            <person name="Jorgensen S.L."/>
            <person name="Zaremba-Niedzwiedzka K."/>
            <person name="Martijn J."/>
            <person name="Lind A.E."/>
            <person name="van Eijk R."/>
            <person name="Schleper C."/>
            <person name="Guy L."/>
            <person name="Ettema T.J."/>
        </authorList>
    </citation>
    <scope>NUCLEOTIDE SEQUENCE</scope>
</reference>
<sequence length="81" mass="9052">MGNQVKMQAAPTIRTETMAIDELVRFLDGLYVSAHSTFIQMDQFKRWLGQTLAEHPAVAVAMAENKKVQQFINSVNEEAVG</sequence>
<proteinExistence type="predicted"/>
<dbReference type="EMBL" id="LAZR01010755">
    <property type="protein sequence ID" value="KKM65264.1"/>
    <property type="molecule type" value="Genomic_DNA"/>
</dbReference>
<gene>
    <name evidence="1" type="ORF">LCGC14_1493070</name>
</gene>
<name>A0A0F9J6B2_9ZZZZ</name>